<dbReference type="NCBIfam" id="TIGR02532">
    <property type="entry name" value="IV_pilin_GFxxxE"/>
    <property type="match status" value="1"/>
</dbReference>
<keyword evidence="2" id="KW-1133">Transmembrane helix</keyword>
<feature type="transmembrane region" description="Helical" evidence="2">
    <location>
        <begin position="20"/>
        <end position="41"/>
    </location>
</feature>
<evidence type="ECO:0000313" key="3">
    <source>
        <dbReference type="EMBL" id="RJG15962.1"/>
    </source>
</evidence>
<accession>A0A418XTI6</accession>
<dbReference type="Proteomes" id="UP000283734">
    <property type="component" value="Unassembled WGS sequence"/>
</dbReference>
<dbReference type="InterPro" id="IPR031982">
    <property type="entry name" value="PilE-like"/>
</dbReference>
<organism evidence="3 4">
    <name type="scientific">Alcanivorax profundi</name>
    <dbReference type="NCBI Taxonomy" id="2338368"/>
    <lineage>
        <taxon>Bacteria</taxon>
        <taxon>Pseudomonadati</taxon>
        <taxon>Pseudomonadota</taxon>
        <taxon>Gammaproteobacteria</taxon>
        <taxon>Oceanospirillales</taxon>
        <taxon>Alcanivoracaceae</taxon>
        <taxon>Alcanivorax</taxon>
    </lineage>
</organism>
<dbReference type="EMBL" id="QYYA01000007">
    <property type="protein sequence ID" value="RJG15962.1"/>
    <property type="molecule type" value="Genomic_DNA"/>
</dbReference>
<name>A0A418XTI6_9GAMM</name>
<dbReference type="AlphaFoldDB" id="A0A418XTI6"/>
<dbReference type="PANTHER" id="PTHR30093">
    <property type="entry name" value="GENERAL SECRETION PATHWAY PROTEIN G"/>
    <property type="match status" value="1"/>
</dbReference>
<protein>
    <submittedName>
        <fullName evidence="3">Prepilin-type N-terminal cleavage/methylation domain-containing protein</fullName>
    </submittedName>
</protein>
<keyword evidence="4" id="KW-1185">Reference proteome</keyword>
<dbReference type="GO" id="GO:0015628">
    <property type="term" value="P:protein secretion by the type II secretion system"/>
    <property type="evidence" value="ECO:0007669"/>
    <property type="project" value="InterPro"/>
</dbReference>
<dbReference type="PANTHER" id="PTHR30093:SF47">
    <property type="entry name" value="TYPE IV PILUS NON-CORE MINOR PILIN PILE"/>
    <property type="match status" value="1"/>
</dbReference>
<sequence length="149" mass="16306">MRRHSMRLSQMSRFQRGFTLIELFIVVLIIAVLAAVAFPSYTAHVESSRQAAVKGQLMDVAAAMEAFRARNFSYNGAAADSAITSRTGNEFYTVSVNVPAGDPQSYTLKAEPLSSKNMNGTETFMINEQGETCMKVASSCTMSTDPSWK</sequence>
<dbReference type="InterPro" id="IPR000983">
    <property type="entry name" value="Bac_GSPG_pilin"/>
</dbReference>
<gene>
    <name evidence="3" type="ORF">D4A39_15945</name>
</gene>
<keyword evidence="2" id="KW-0472">Membrane</keyword>
<dbReference type="SUPFAM" id="SSF54523">
    <property type="entry name" value="Pili subunits"/>
    <property type="match status" value="1"/>
</dbReference>
<evidence type="ECO:0000256" key="2">
    <source>
        <dbReference type="SAM" id="Phobius"/>
    </source>
</evidence>
<dbReference type="Pfam" id="PF16732">
    <property type="entry name" value="ComP_DUS"/>
    <property type="match status" value="1"/>
</dbReference>
<keyword evidence="1" id="KW-0488">Methylation</keyword>
<evidence type="ECO:0000313" key="4">
    <source>
        <dbReference type="Proteomes" id="UP000283734"/>
    </source>
</evidence>
<dbReference type="GO" id="GO:0043683">
    <property type="term" value="P:type IV pilus assembly"/>
    <property type="evidence" value="ECO:0007669"/>
    <property type="project" value="InterPro"/>
</dbReference>
<dbReference type="GO" id="GO:0015627">
    <property type="term" value="C:type II protein secretion system complex"/>
    <property type="evidence" value="ECO:0007669"/>
    <property type="project" value="InterPro"/>
</dbReference>
<keyword evidence="2" id="KW-0812">Transmembrane</keyword>
<dbReference type="Pfam" id="PF07963">
    <property type="entry name" value="N_methyl"/>
    <property type="match status" value="1"/>
</dbReference>
<comment type="caution">
    <text evidence="3">The sequence shown here is derived from an EMBL/GenBank/DDBJ whole genome shotgun (WGS) entry which is preliminary data.</text>
</comment>
<dbReference type="PRINTS" id="PR00813">
    <property type="entry name" value="BCTERIALGSPG"/>
</dbReference>
<reference evidence="3 4" key="1">
    <citation type="submission" date="2018-09" db="EMBL/GenBank/DDBJ databases">
        <title>Alcanivorax profundi sp. nov., isolated from 1000 m-depth seawater of the Mariana Trench.</title>
        <authorList>
            <person name="Liu J."/>
        </authorList>
    </citation>
    <scope>NUCLEOTIDE SEQUENCE [LARGE SCALE GENOMIC DNA]</scope>
    <source>
        <strain evidence="3 4">MTEO17</strain>
    </source>
</reference>
<dbReference type="InterPro" id="IPR045584">
    <property type="entry name" value="Pilin-like"/>
</dbReference>
<dbReference type="InterPro" id="IPR012902">
    <property type="entry name" value="N_methyl_site"/>
</dbReference>
<dbReference type="PROSITE" id="PS00409">
    <property type="entry name" value="PROKAR_NTER_METHYL"/>
    <property type="match status" value="1"/>
</dbReference>
<evidence type="ECO:0000256" key="1">
    <source>
        <dbReference type="ARBA" id="ARBA00022481"/>
    </source>
</evidence>
<proteinExistence type="predicted"/>
<dbReference type="Gene3D" id="3.30.700.10">
    <property type="entry name" value="Glycoprotein, Type 4 Pilin"/>
    <property type="match status" value="1"/>
</dbReference>